<evidence type="ECO:0000313" key="16">
    <source>
        <dbReference type="EMBL" id="XBO40574.1"/>
    </source>
</evidence>
<feature type="site" description="Essential for catalytic activity" evidence="14">
    <location>
        <position position="201"/>
    </location>
</feature>
<comment type="function">
    <text evidence="3 14">Catalyzes the conversion of D-ribulose 5-phosphate to formate and 3,4-dihydroxy-2-butanone 4-phosphate.</text>
</comment>
<name>A0AAU7JKJ9_9HYPH</name>
<dbReference type="GO" id="GO:0009231">
    <property type="term" value="P:riboflavin biosynthetic process"/>
    <property type="evidence" value="ECO:0007669"/>
    <property type="project" value="UniProtKB-UniRule"/>
</dbReference>
<evidence type="ECO:0000256" key="9">
    <source>
        <dbReference type="ARBA" id="ARBA00022619"/>
    </source>
</evidence>
<sequence length="435" mass="46512">MKLGEWLRTKGMARNVFAQRIGVSPAAVTQLCNNDTVWMSRETAELISKATGGAVTPNDFINLPTVLPTPSLEERAMSHSVTEAIEALARGEIVIVTDDDDRENEGDLVCAASLCTPEKMAFIIRNTCGIVCAPLTSGEARRLHLTPMVASNDAPLGTAFTITVDVRHGLTTGISAEQRANTVRALANGNMGASDFVRPGHVFPLVAKDGGVLMRSGHTEAAVDLCKLAGLPPVGVICELANDDGTVMRGAQIEEFGARHNLRRISVADLIAYRQAREKLVERVATFPVKTEIGELTGFAYVTPYDPVHHFAFVYGSIGDGRAMVTRLHRANVIADTFGGGKAIQAALQRFKTAGRGVLVYLRDGTAGVPVQELETGLSPTEAARQRQWREIGLGAQILRDLDVSSIVNLSSTPRSYVGLAGFGIELVGTEPLDA</sequence>
<dbReference type="Pfam" id="PF00925">
    <property type="entry name" value="GTP_cyclohydro2"/>
    <property type="match status" value="1"/>
</dbReference>
<evidence type="ECO:0000256" key="8">
    <source>
        <dbReference type="ARBA" id="ARBA00018836"/>
    </source>
</evidence>
<dbReference type="InterPro" id="IPR017945">
    <property type="entry name" value="DHBP_synth_RibB-like_a/b_dom"/>
</dbReference>
<feature type="binding site" evidence="14">
    <location>
        <position position="103"/>
    </location>
    <ligand>
        <name>Mg(2+)</name>
        <dbReference type="ChEBI" id="CHEBI:18420"/>
        <label>2</label>
    </ligand>
</feature>
<dbReference type="PANTHER" id="PTHR21327:SF18">
    <property type="entry name" value="3,4-DIHYDROXY-2-BUTANONE 4-PHOSPHATE SYNTHASE"/>
    <property type="match status" value="1"/>
</dbReference>
<accession>A0AAU7JKJ9</accession>
<dbReference type="GO" id="GO:0030145">
    <property type="term" value="F:manganese ion binding"/>
    <property type="evidence" value="ECO:0007669"/>
    <property type="project" value="UniProtKB-UniRule"/>
</dbReference>
<dbReference type="InterPro" id="IPR036144">
    <property type="entry name" value="RibA-like_sf"/>
</dbReference>
<feature type="binding site" evidence="14">
    <location>
        <begin position="215"/>
        <end position="219"/>
    </location>
    <ligand>
        <name>D-ribulose 5-phosphate</name>
        <dbReference type="ChEBI" id="CHEBI:58121"/>
    </ligand>
</feature>
<gene>
    <name evidence="14 16" type="primary">ribB</name>
    <name evidence="16" type="ORF">ABEG18_07370</name>
</gene>
<dbReference type="RefSeq" id="WP_406857433.1">
    <property type="nucleotide sequence ID" value="NZ_CP157484.1"/>
</dbReference>
<feature type="site" description="Essential for catalytic activity" evidence="14">
    <location>
        <position position="239"/>
    </location>
</feature>
<evidence type="ECO:0000256" key="10">
    <source>
        <dbReference type="ARBA" id="ARBA00022723"/>
    </source>
</evidence>
<evidence type="ECO:0000256" key="14">
    <source>
        <dbReference type="HAMAP-Rule" id="MF_00180"/>
    </source>
</evidence>
<dbReference type="GO" id="GO:0005829">
    <property type="term" value="C:cytosol"/>
    <property type="evidence" value="ECO:0007669"/>
    <property type="project" value="TreeGrafter"/>
</dbReference>
<dbReference type="AlphaFoldDB" id="A0AAU7JKJ9"/>
<comment type="catalytic activity">
    <reaction evidence="1 14">
        <text>D-ribulose 5-phosphate = (2S)-2-hydroxy-3-oxobutyl phosphate + formate + H(+)</text>
        <dbReference type="Rhea" id="RHEA:18457"/>
        <dbReference type="ChEBI" id="CHEBI:15378"/>
        <dbReference type="ChEBI" id="CHEBI:15740"/>
        <dbReference type="ChEBI" id="CHEBI:58121"/>
        <dbReference type="ChEBI" id="CHEBI:58830"/>
        <dbReference type="EC" id="4.1.99.12"/>
    </reaction>
</comment>
<evidence type="ECO:0000256" key="12">
    <source>
        <dbReference type="ARBA" id="ARBA00023211"/>
    </source>
</evidence>
<dbReference type="GO" id="GO:0000287">
    <property type="term" value="F:magnesium ion binding"/>
    <property type="evidence" value="ECO:0007669"/>
    <property type="project" value="UniProtKB-UniRule"/>
</dbReference>
<comment type="cofactor">
    <cofactor evidence="14">
        <name>Mg(2+)</name>
        <dbReference type="ChEBI" id="CHEBI:18420"/>
    </cofactor>
    <cofactor evidence="14">
        <name>Mn(2+)</name>
        <dbReference type="ChEBI" id="CHEBI:29035"/>
    </cofactor>
    <text evidence="14">Binds 2 divalent metal cations per subunit. Magnesium or manganese.</text>
</comment>
<comment type="pathway">
    <text evidence="4 14">Cofactor biosynthesis; riboflavin biosynthesis; 2-hydroxy-3-oxobutyl phosphate from D-ribulose 5-phosphate: step 1/1.</text>
</comment>
<dbReference type="InterPro" id="IPR000422">
    <property type="entry name" value="DHBP_synthase_RibB"/>
</dbReference>
<evidence type="ECO:0000256" key="4">
    <source>
        <dbReference type="ARBA" id="ARBA00004904"/>
    </source>
</evidence>
<evidence type="ECO:0000256" key="6">
    <source>
        <dbReference type="ARBA" id="ARBA00008976"/>
    </source>
</evidence>
<dbReference type="NCBIfam" id="TIGR00506">
    <property type="entry name" value="ribB"/>
    <property type="match status" value="1"/>
</dbReference>
<dbReference type="EMBL" id="CP157484">
    <property type="protein sequence ID" value="XBO40574.1"/>
    <property type="molecule type" value="Genomic_DNA"/>
</dbReference>
<dbReference type="GO" id="GO:0008686">
    <property type="term" value="F:3,4-dihydroxy-2-butanone-4-phosphate synthase activity"/>
    <property type="evidence" value="ECO:0007669"/>
    <property type="project" value="UniProtKB-UniRule"/>
</dbReference>
<evidence type="ECO:0000256" key="1">
    <source>
        <dbReference type="ARBA" id="ARBA00000141"/>
    </source>
</evidence>
<dbReference type="InterPro" id="IPR032677">
    <property type="entry name" value="GTP_cyclohydro_II"/>
</dbReference>
<feature type="binding site" evidence="14">
    <location>
        <begin position="102"/>
        <end position="103"/>
    </location>
    <ligand>
        <name>D-ribulose 5-phosphate</name>
        <dbReference type="ChEBI" id="CHEBI:58121"/>
    </ligand>
</feature>
<comment type="similarity">
    <text evidence="6">In the C-terminal section; belongs to the GTP cyclohydrolase II family.</text>
</comment>
<organism evidence="16">
    <name type="scientific">Alsobacter sp. KACC 23698</name>
    <dbReference type="NCBI Taxonomy" id="3149229"/>
    <lineage>
        <taxon>Bacteria</taxon>
        <taxon>Pseudomonadati</taxon>
        <taxon>Pseudomonadota</taxon>
        <taxon>Alphaproteobacteria</taxon>
        <taxon>Hyphomicrobiales</taxon>
        <taxon>Alsobacteraceae</taxon>
        <taxon>Alsobacter</taxon>
    </lineage>
</organism>
<feature type="binding site" evidence="14">
    <location>
        <position position="103"/>
    </location>
    <ligand>
        <name>Mg(2+)</name>
        <dbReference type="ChEBI" id="CHEBI:18420"/>
        <label>1</label>
    </ligand>
</feature>
<dbReference type="EC" id="4.1.99.12" evidence="7 14"/>
<keyword evidence="13 14" id="KW-0456">Lyase</keyword>
<feature type="binding site" evidence="14">
    <location>
        <position position="218"/>
    </location>
    <ligand>
        <name>Mg(2+)</name>
        <dbReference type="ChEBI" id="CHEBI:18420"/>
        <label>2</label>
    </ligand>
</feature>
<dbReference type="Gene3D" id="3.40.50.10990">
    <property type="entry name" value="GTP cyclohydrolase II"/>
    <property type="match status" value="1"/>
</dbReference>
<dbReference type="Gene3D" id="3.90.870.10">
    <property type="entry name" value="DHBP synthase"/>
    <property type="match status" value="1"/>
</dbReference>
<evidence type="ECO:0000256" key="11">
    <source>
        <dbReference type="ARBA" id="ARBA00022842"/>
    </source>
</evidence>
<dbReference type="PIRSF" id="PIRSF001259">
    <property type="entry name" value="RibA"/>
    <property type="match status" value="1"/>
</dbReference>
<dbReference type="PANTHER" id="PTHR21327">
    <property type="entry name" value="GTP CYCLOHYDROLASE II-RELATED"/>
    <property type="match status" value="1"/>
</dbReference>
<dbReference type="FunFam" id="3.90.870.10:FF:000001">
    <property type="entry name" value="Riboflavin biosynthesis protein RibBA"/>
    <property type="match status" value="1"/>
</dbReference>
<dbReference type="GO" id="GO:0003935">
    <property type="term" value="F:GTP cyclohydrolase II activity"/>
    <property type="evidence" value="ECO:0007669"/>
    <property type="project" value="TreeGrafter"/>
</dbReference>
<feature type="binding site" evidence="14">
    <location>
        <position position="107"/>
    </location>
    <ligand>
        <name>D-ribulose 5-phosphate</name>
        <dbReference type="ChEBI" id="CHEBI:58121"/>
    </ligand>
</feature>
<keyword evidence="9 14" id="KW-0686">Riboflavin biosynthesis</keyword>
<dbReference type="Pfam" id="PF00926">
    <property type="entry name" value="DHBP_synthase"/>
    <property type="match status" value="1"/>
</dbReference>
<comment type="similarity">
    <text evidence="14">Belongs to the DHBP synthase family.</text>
</comment>
<comment type="subunit">
    <text evidence="14">Homodimer.</text>
</comment>
<dbReference type="InterPro" id="IPR001387">
    <property type="entry name" value="Cro/C1-type_HTH"/>
</dbReference>
<proteinExistence type="inferred from homology"/>
<feature type="domain" description="GTP cyclohydrolase II" evidence="15">
    <location>
        <begin position="282"/>
        <end position="430"/>
    </location>
</feature>
<dbReference type="SUPFAM" id="SSF55821">
    <property type="entry name" value="YrdC/RibB"/>
    <property type="match status" value="1"/>
</dbReference>
<evidence type="ECO:0000256" key="3">
    <source>
        <dbReference type="ARBA" id="ARBA00002284"/>
    </source>
</evidence>
<dbReference type="CDD" id="cd00093">
    <property type="entry name" value="HTH_XRE"/>
    <property type="match status" value="1"/>
</dbReference>
<evidence type="ECO:0000259" key="15">
    <source>
        <dbReference type="Pfam" id="PF00925"/>
    </source>
</evidence>
<keyword evidence="12 14" id="KW-0464">Manganese</keyword>
<dbReference type="SUPFAM" id="SSF142695">
    <property type="entry name" value="RibA-like"/>
    <property type="match status" value="1"/>
</dbReference>
<reference evidence="16" key="1">
    <citation type="submission" date="2024-05" db="EMBL/GenBank/DDBJ databases">
        <authorList>
            <person name="Kim S."/>
            <person name="Heo J."/>
            <person name="Choi H."/>
            <person name="Choi Y."/>
            <person name="Kwon S.-W."/>
            <person name="Kim Y."/>
        </authorList>
    </citation>
    <scope>NUCLEOTIDE SEQUENCE</scope>
    <source>
        <strain evidence="16">KACC 23698</strain>
    </source>
</reference>
<dbReference type="HAMAP" id="MF_00180">
    <property type="entry name" value="RibB"/>
    <property type="match status" value="1"/>
</dbReference>
<protein>
    <recommendedName>
        <fullName evidence="8 14">3,4-dihydroxy-2-butanone 4-phosphate synthase</fullName>
        <shortName evidence="14">DHBP synthase</shortName>
        <ecNumber evidence="7 14">4.1.99.12</ecNumber>
    </recommendedName>
</protein>
<comment type="cofactor">
    <cofactor evidence="2">
        <name>Mn(2+)</name>
        <dbReference type="ChEBI" id="CHEBI:29035"/>
    </cofactor>
</comment>
<evidence type="ECO:0000256" key="7">
    <source>
        <dbReference type="ARBA" id="ARBA00012153"/>
    </source>
</evidence>
<keyword evidence="11 14" id="KW-0460">Magnesium</keyword>
<comment type="similarity">
    <text evidence="5">In the N-terminal section; belongs to the DHBP synthase family.</text>
</comment>
<evidence type="ECO:0000256" key="5">
    <source>
        <dbReference type="ARBA" id="ARBA00005520"/>
    </source>
</evidence>
<evidence type="ECO:0000256" key="13">
    <source>
        <dbReference type="ARBA" id="ARBA00023239"/>
    </source>
</evidence>
<evidence type="ECO:0000256" key="2">
    <source>
        <dbReference type="ARBA" id="ARBA00001936"/>
    </source>
</evidence>
<keyword evidence="10 14" id="KW-0479">Metal-binding</keyword>